<dbReference type="RefSeq" id="WP_066969744.1">
    <property type="nucleotide sequence ID" value="NZ_CP023449.1"/>
</dbReference>
<gene>
    <name evidence="2" type="ORF">COO09_23555</name>
</gene>
<dbReference type="SUPFAM" id="SSF53474">
    <property type="entry name" value="alpha/beta-Hydrolases"/>
    <property type="match status" value="1"/>
</dbReference>
<dbReference type="GO" id="GO:0016787">
    <property type="term" value="F:hydrolase activity"/>
    <property type="evidence" value="ECO:0007669"/>
    <property type="project" value="UniProtKB-KW"/>
</dbReference>
<evidence type="ECO:0000313" key="3">
    <source>
        <dbReference type="Proteomes" id="UP000218934"/>
    </source>
</evidence>
<dbReference type="OrthoDB" id="9791366at2"/>
<organism evidence="2 3">
    <name type="scientific">Rhizorhabdus dicambivorans</name>
    <dbReference type="NCBI Taxonomy" id="1850238"/>
    <lineage>
        <taxon>Bacteria</taxon>
        <taxon>Pseudomonadati</taxon>
        <taxon>Pseudomonadota</taxon>
        <taxon>Alphaproteobacteria</taxon>
        <taxon>Sphingomonadales</taxon>
        <taxon>Sphingomonadaceae</taxon>
        <taxon>Rhizorhabdus</taxon>
    </lineage>
</organism>
<dbReference type="InterPro" id="IPR029058">
    <property type="entry name" value="AB_hydrolase_fold"/>
</dbReference>
<feature type="domain" description="AB hydrolase-1" evidence="1">
    <location>
        <begin position="31"/>
        <end position="272"/>
    </location>
</feature>
<dbReference type="EMBL" id="NWUF01000044">
    <property type="protein sequence ID" value="PCE39827.1"/>
    <property type="molecule type" value="Genomic_DNA"/>
</dbReference>
<dbReference type="Gene3D" id="3.40.50.1820">
    <property type="entry name" value="alpha/beta hydrolase"/>
    <property type="match status" value="1"/>
</dbReference>
<evidence type="ECO:0000313" key="2">
    <source>
        <dbReference type="EMBL" id="PCE39827.1"/>
    </source>
</evidence>
<keyword evidence="3" id="KW-1185">Reference proteome</keyword>
<comment type="caution">
    <text evidence="2">The sequence shown here is derived from an EMBL/GenBank/DDBJ whole genome shotgun (WGS) entry which is preliminary data.</text>
</comment>
<reference evidence="2 3" key="1">
    <citation type="submission" date="2017-09" db="EMBL/GenBank/DDBJ databases">
        <title>The Catabolism of 3,6-Dichlorosalicylic acid is Initiated by the Cytochrome P450 Monooxygenase DsmABC in Rhizorhabdus dicambivorans Ndbn-20.</title>
        <authorList>
            <person name="Na L."/>
        </authorList>
    </citation>
    <scope>NUCLEOTIDE SEQUENCE [LARGE SCALE GENOMIC DNA]</scope>
    <source>
        <strain evidence="2 3">Ndbn-20m</strain>
    </source>
</reference>
<sequence>MAAWEDGHWLSKDGLRLHYRDYPAAARSKRPAILCIPGLTRNARDFAAVADRLAGKYRVIVAELRGRGESERAKDPMSYVPATYLEDLTALIEQRALDRFILFGTSLGGILSMLITATHPAKVAGVLLNDIGPAIDPAGLVRIRGYVGRGGSYPTWLHAARSLAEVHRPAYPDYKLDQWLEMAKRLYRLTSAGRIVADYDNAIAEPFRVPGNESGGDLWPLAEALKPIPSLLIRGELSDILSAETADRMAAELPLLERVDLPRIGHAPTLFEPESEAAVDRLLARIAKAG</sequence>
<evidence type="ECO:0000259" key="1">
    <source>
        <dbReference type="Pfam" id="PF00561"/>
    </source>
</evidence>
<dbReference type="KEGG" id="rdi:CMV14_08805"/>
<protein>
    <submittedName>
        <fullName evidence="2">Alpha/beta hydrolase</fullName>
    </submittedName>
</protein>
<keyword evidence="2" id="KW-0378">Hydrolase</keyword>
<dbReference type="Proteomes" id="UP000218934">
    <property type="component" value="Unassembled WGS sequence"/>
</dbReference>
<dbReference type="InterPro" id="IPR000073">
    <property type="entry name" value="AB_hydrolase_1"/>
</dbReference>
<dbReference type="PANTHER" id="PTHR43798">
    <property type="entry name" value="MONOACYLGLYCEROL LIPASE"/>
    <property type="match status" value="1"/>
</dbReference>
<dbReference type="Pfam" id="PF00561">
    <property type="entry name" value="Abhydrolase_1"/>
    <property type="match status" value="1"/>
</dbReference>
<dbReference type="InterPro" id="IPR050266">
    <property type="entry name" value="AB_hydrolase_sf"/>
</dbReference>
<proteinExistence type="predicted"/>
<dbReference type="AlphaFoldDB" id="A0A2A4FNU6"/>
<accession>A0A2A4FNU6</accession>
<name>A0A2A4FNU6_9SPHN</name>